<gene>
    <name evidence="1" type="ORF">KZJ38_18150</name>
</gene>
<accession>A0ABX8UGY5</accession>
<dbReference type="EMBL" id="CP080095">
    <property type="protein sequence ID" value="QYD68177.1"/>
    <property type="molecule type" value="Genomic_DNA"/>
</dbReference>
<dbReference type="Pfam" id="PF03692">
    <property type="entry name" value="CxxCxxCC"/>
    <property type="match status" value="1"/>
</dbReference>
<sequence length="257" mass="28200">MTIHFSCTQCGKCCHNLRLPLSLAEASAWLRRGGDIELFCEAIPWPDEPPESDAQAMHKRRLSFPVACGALPIRVVVTVVAAFDGACPNLQSDGRCGAYEQRPRVCRIYPAEVNPFIPLTPVSKACPPEAWAADKPVFFADGRVTDAETVEVIQASRSAAAQDAPLKERLCAYLGVSHAALANEGFVIYAFERDVMLKALERLQGDDISALPASQWQFVSNRRATVDALSSIEAHYAVSSSLTQAHERYMEFFPTDL</sequence>
<organism evidence="1 2">
    <name type="scientific">Paraburkholderia edwinii</name>
    <dbReference type="NCBI Taxonomy" id="2861782"/>
    <lineage>
        <taxon>Bacteria</taxon>
        <taxon>Pseudomonadati</taxon>
        <taxon>Pseudomonadota</taxon>
        <taxon>Betaproteobacteria</taxon>
        <taxon>Burkholderiales</taxon>
        <taxon>Burkholderiaceae</taxon>
        <taxon>Paraburkholderia</taxon>
    </lineage>
</organism>
<proteinExistence type="predicted"/>
<name>A0ABX8UGY5_9BURK</name>
<dbReference type="RefSeq" id="WP_219797570.1">
    <property type="nucleotide sequence ID" value="NZ_CP080095.1"/>
</dbReference>
<keyword evidence="2" id="KW-1185">Reference proteome</keyword>
<dbReference type="Proteomes" id="UP000826462">
    <property type="component" value="Chromosome 1"/>
</dbReference>
<protein>
    <submittedName>
        <fullName evidence="1">YkgJ family cysteine cluster protein</fullName>
    </submittedName>
</protein>
<evidence type="ECO:0000313" key="1">
    <source>
        <dbReference type="EMBL" id="QYD68177.1"/>
    </source>
</evidence>
<dbReference type="InterPro" id="IPR005358">
    <property type="entry name" value="Puta_zinc/iron-chelating_dom"/>
</dbReference>
<evidence type="ECO:0000313" key="2">
    <source>
        <dbReference type="Proteomes" id="UP000826462"/>
    </source>
</evidence>
<reference evidence="1 2" key="1">
    <citation type="submission" date="2021-07" db="EMBL/GenBank/DDBJ databases">
        <title>Paraburkholderia edwinii protects Aspergillus sp. from phenazines by acting as a toxin sponge.</title>
        <authorList>
            <person name="Dahlstrom K.M."/>
            <person name="Newman D.K."/>
        </authorList>
    </citation>
    <scope>NUCLEOTIDE SEQUENCE [LARGE SCALE GENOMIC DNA]</scope>
    <source>
        <strain evidence="1 2">Pe01</strain>
    </source>
</reference>